<keyword evidence="3" id="KW-1185">Reference proteome</keyword>
<evidence type="ECO:0000313" key="2">
    <source>
        <dbReference type="EMBL" id="SMB80510.1"/>
    </source>
</evidence>
<dbReference type="SUPFAM" id="SSF52266">
    <property type="entry name" value="SGNH hydrolase"/>
    <property type="match status" value="1"/>
</dbReference>
<evidence type="ECO:0000256" key="1">
    <source>
        <dbReference type="SAM" id="SignalP"/>
    </source>
</evidence>
<gene>
    <name evidence="2" type="ORF">SAMN00790413_05552</name>
</gene>
<dbReference type="AlphaFoldDB" id="A0A1W1UHG3"/>
<sequence>MKRFRLLPLAALLVAIVTAGVPAPARPPPTSPAPGAVYVALGDSLTAGFQSGGLGPQAQRDAYPAVIARLAGIPFGLALGQSPGCPPPLGQPLQAGRSCVRAVPGVQNNNLAVPGARVADLLGRTAQNAPDDLTRRMYTLILGPRLTQVAAARKSRPQFVTVWVGANDVQEAVSSGDPARVTPPAQFLSAYRAVLEALRPTGARVVLLTVPDVTAAPLLVAGPLIFRYGYGAPSCRTSANRVDIRLLLTQRSVDCSAPAAVTPAEAGRIRDTLRQYNAGLTRLAAETGALVFDVAGVMASLARPAPDPLRAEQPFGPDFSLDGLHLSSRGQLKLARALLAAGNAQLHFRIPLEGGG</sequence>
<dbReference type="InterPro" id="IPR051532">
    <property type="entry name" value="Ester_Hydrolysis_Enzymes"/>
</dbReference>
<keyword evidence="1" id="KW-0732">Signal</keyword>
<evidence type="ECO:0000313" key="3">
    <source>
        <dbReference type="Proteomes" id="UP000192582"/>
    </source>
</evidence>
<organism evidence="2 3">
    <name type="scientific">Deinococcus hopiensis KR-140</name>
    <dbReference type="NCBI Taxonomy" id="695939"/>
    <lineage>
        <taxon>Bacteria</taxon>
        <taxon>Thermotogati</taxon>
        <taxon>Deinococcota</taxon>
        <taxon>Deinococci</taxon>
        <taxon>Deinococcales</taxon>
        <taxon>Deinococcaceae</taxon>
        <taxon>Deinococcus</taxon>
    </lineage>
</organism>
<proteinExistence type="predicted"/>
<feature type="signal peptide" evidence="1">
    <location>
        <begin position="1"/>
        <end position="19"/>
    </location>
</feature>
<dbReference type="PANTHER" id="PTHR30383">
    <property type="entry name" value="THIOESTERASE 1/PROTEASE 1/LYSOPHOSPHOLIPASE L1"/>
    <property type="match status" value="1"/>
</dbReference>
<dbReference type="InterPro" id="IPR001087">
    <property type="entry name" value="GDSL"/>
</dbReference>
<dbReference type="OrthoDB" id="57953at2"/>
<dbReference type="Proteomes" id="UP000192582">
    <property type="component" value="Unassembled WGS sequence"/>
</dbReference>
<dbReference type="GO" id="GO:0004622">
    <property type="term" value="F:phosphatidylcholine lysophospholipase activity"/>
    <property type="evidence" value="ECO:0007669"/>
    <property type="project" value="TreeGrafter"/>
</dbReference>
<protein>
    <submittedName>
        <fullName evidence="2">Phospholipase/lecithinase/hemolysin</fullName>
    </submittedName>
</protein>
<accession>A0A1W1UHG3</accession>
<reference evidence="2 3" key="1">
    <citation type="submission" date="2017-04" db="EMBL/GenBank/DDBJ databases">
        <authorList>
            <person name="Afonso C.L."/>
            <person name="Miller P.J."/>
            <person name="Scott M.A."/>
            <person name="Spackman E."/>
            <person name="Goraichik I."/>
            <person name="Dimitrov K.M."/>
            <person name="Suarez D.L."/>
            <person name="Swayne D.E."/>
        </authorList>
    </citation>
    <scope>NUCLEOTIDE SEQUENCE [LARGE SCALE GENOMIC DNA]</scope>
    <source>
        <strain evidence="2 3">KR-140</strain>
    </source>
</reference>
<dbReference type="PANTHER" id="PTHR30383:SF5">
    <property type="entry name" value="SGNH HYDROLASE-TYPE ESTERASE DOMAIN-CONTAINING PROTEIN"/>
    <property type="match status" value="1"/>
</dbReference>
<dbReference type="EMBL" id="FWWU01000004">
    <property type="protein sequence ID" value="SMB80510.1"/>
    <property type="molecule type" value="Genomic_DNA"/>
</dbReference>
<dbReference type="STRING" id="695939.SAMN00790413_05552"/>
<feature type="chain" id="PRO_5012415933" evidence="1">
    <location>
        <begin position="20"/>
        <end position="356"/>
    </location>
</feature>
<dbReference type="Pfam" id="PF00657">
    <property type="entry name" value="Lipase_GDSL"/>
    <property type="match status" value="1"/>
</dbReference>
<dbReference type="Gene3D" id="3.40.50.1110">
    <property type="entry name" value="SGNH hydrolase"/>
    <property type="match status" value="1"/>
</dbReference>
<name>A0A1W1UHG3_9DEIO</name>
<dbReference type="InterPro" id="IPR036514">
    <property type="entry name" value="SGNH_hydro_sf"/>
</dbReference>
<dbReference type="RefSeq" id="WP_084045752.1">
    <property type="nucleotide sequence ID" value="NZ_FWWU01000004.1"/>
</dbReference>